<evidence type="ECO:0000256" key="1">
    <source>
        <dbReference type="SAM" id="MobiDB-lite"/>
    </source>
</evidence>
<evidence type="ECO:0000313" key="3">
    <source>
        <dbReference type="Proteomes" id="UP000199370"/>
    </source>
</evidence>
<organism evidence="2 3">
    <name type="scientific">Haloarchaeobius iranensis</name>
    <dbReference type="NCBI Taxonomy" id="996166"/>
    <lineage>
        <taxon>Archaea</taxon>
        <taxon>Methanobacteriati</taxon>
        <taxon>Methanobacteriota</taxon>
        <taxon>Stenosarchaea group</taxon>
        <taxon>Halobacteria</taxon>
        <taxon>Halobacteriales</taxon>
        <taxon>Halorubellaceae</taxon>
        <taxon>Haloarchaeobius</taxon>
    </lineage>
</organism>
<sequence>MDEQVSVDPGRITEHLDAAERALDAAAVSDPTAEQQAAIDDLRALVASFRDLTSALEAMAAGFDGLRVGIGQFENQEFETAASTFESATTSFERAGGAIEDATADAGRLESEGTDASVSEYRDSLSDLEALTAAGSSLSEGTRLLSLAFDRFFVAAEAYDDGAYESAIEPFGTARDYAAEGVTAYAAPDELPPDVGGSIASLQCSAENLRDGADHYQQAAEAGANGNTESRRDHEEQAAAALNRDCGGAGDRAATVRRAARLAVAR</sequence>
<name>A0A1G9U1Y5_9EURY</name>
<proteinExistence type="predicted"/>
<feature type="region of interest" description="Disordered" evidence="1">
    <location>
        <begin position="220"/>
        <end position="251"/>
    </location>
</feature>
<dbReference type="RefSeq" id="WP_089731754.1">
    <property type="nucleotide sequence ID" value="NZ_FNIA01000003.1"/>
</dbReference>
<dbReference type="AlphaFoldDB" id="A0A1G9U1Y5"/>
<reference evidence="2 3" key="1">
    <citation type="submission" date="2016-10" db="EMBL/GenBank/DDBJ databases">
        <authorList>
            <person name="de Groot N.N."/>
        </authorList>
    </citation>
    <scope>NUCLEOTIDE SEQUENCE [LARGE SCALE GENOMIC DNA]</scope>
    <source>
        <strain evidence="3">EB21,IBRC-M 10013,KCTC 4048</strain>
    </source>
</reference>
<evidence type="ECO:0000313" key="2">
    <source>
        <dbReference type="EMBL" id="SDM54017.1"/>
    </source>
</evidence>
<accession>A0A1G9U1Y5</accession>
<gene>
    <name evidence="2" type="ORF">SAMN05192554_103264</name>
</gene>
<dbReference type="Proteomes" id="UP000199370">
    <property type="component" value="Unassembled WGS sequence"/>
</dbReference>
<keyword evidence="3" id="KW-1185">Reference proteome</keyword>
<dbReference type="STRING" id="996166.SAMN05192554_103264"/>
<protein>
    <submittedName>
        <fullName evidence="2">Uncharacterized protein</fullName>
    </submittedName>
</protein>
<dbReference type="EMBL" id="FNIA01000003">
    <property type="protein sequence ID" value="SDM54017.1"/>
    <property type="molecule type" value="Genomic_DNA"/>
</dbReference>